<evidence type="ECO:0000256" key="7">
    <source>
        <dbReference type="PIRNR" id="PIRNR001217"/>
    </source>
</evidence>
<dbReference type="CDD" id="cd07023">
    <property type="entry name" value="S49_Sppa_N_C"/>
    <property type="match status" value="1"/>
</dbReference>
<evidence type="ECO:0000313" key="12">
    <source>
        <dbReference type="Proteomes" id="UP000032452"/>
    </source>
</evidence>
<evidence type="ECO:0000256" key="2">
    <source>
        <dbReference type="ARBA" id="ARBA00008683"/>
    </source>
</evidence>
<keyword evidence="9" id="KW-1133">Transmembrane helix</keyword>
<feature type="domain" description="Peptidase S49" evidence="10">
    <location>
        <begin position="385"/>
        <end position="533"/>
    </location>
</feature>
<evidence type="ECO:0000256" key="8">
    <source>
        <dbReference type="PIRSR" id="PIRSR001217-1"/>
    </source>
</evidence>
<feature type="active site" description="Nucleophile" evidence="8">
    <location>
        <position position="399"/>
    </location>
</feature>
<keyword evidence="7" id="KW-0997">Cell inner membrane</keyword>
<comment type="subcellular location">
    <subcellularLocation>
        <location evidence="7">Cell inner membrane</location>
    </subcellularLocation>
    <subcellularLocation>
        <location evidence="1">Membrane</location>
    </subcellularLocation>
</comment>
<dbReference type="GO" id="GO:0008236">
    <property type="term" value="F:serine-type peptidase activity"/>
    <property type="evidence" value="ECO:0007669"/>
    <property type="project" value="UniProtKB-KW"/>
</dbReference>
<proteinExistence type="inferred from homology"/>
<dbReference type="EC" id="3.4.21.-" evidence="7"/>
<dbReference type="NCBIfam" id="TIGR00705">
    <property type="entry name" value="SppA_67K"/>
    <property type="match status" value="1"/>
</dbReference>
<dbReference type="NCBIfam" id="TIGR00706">
    <property type="entry name" value="SppA_dom"/>
    <property type="match status" value="1"/>
</dbReference>
<gene>
    <name evidence="11" type="ORF">UH38_12635</name>
</gene>
<keyword evidence="3 7" id="KW-0645">Protease</keyword>
<evidence type="ECO:0000313" key="11">
    <source>
        <dbReference type="EMBL" id="KJH71399.1"/>
    </source>
</evidence>
<dbReference type="GO" id="GO:0006465">
    <property type="term" value="P:signal peptide processing"/>
    <property type="evidence" value="ECO:0007669"/>
    <property type="project" value="InterPro"/>
</dbReference>
<evidence type="ECO:0000256" key="9">
    <source>
        <dbReference type="SAM" id="Phobius"/>
    </source>
</evidence>
<evidence type="ECO:0000256" key="5">
    <source>
        <dbReference type="ARBA" id="ARBA00022825"/>
    </source>
</evidence>
<evidence type="ECO:0000256" key="3">
    <source>
        <dbReference type="ARBA" id="ARBA00022670"/>
    </source>
</evidence>
<dbReference type="RefSeq" id="WP_045055022.1">
    <property type="nucleotide sequence ID" value="NZ_CAWMDP010000050.1"/>
</dbReference>
<dbReference type="Gene3D" id="3.90.226.10">
    <property type="entry name" value="2-enoyl-CoA Hydratase, Chain A, domain 1"/>
    <property type="match status" value="2"/>
</dbReference>
<feature type="domain" description="Peptidase S49" evidence="10">
    <location>
        <begin position="134"/>
        <end position="286"/>
    </location>
</feature>
<protein>
    <recommendedName>
        <fullName evidence="7">Protease 4</fullName>
        <ecNumber evidence="7">3.4.21.-</ecNumber>
    </recommendedName>
    <alternativeName>
        <fullName evidence="7">Endopeptidase IV</fullName>
    </alternativeName>
    <alternativeName>
        <fullName evidence="7">Protease IV</fullName>
    </alternativeName>
    <alternativeName>
        <fullName evidence="7">Signal peptide peptidase</fullName>
    </alternativeName>
</protein>
<dbReference type="InterPro" id="IPR004634">
    <property type="entry name" value="Pept_S49_pIV"/>
</dbReference>
<keyword evidence="9" id="KW-0812">Transmembrane</keyword>
<dbReference type="PANTHER" id="PTHR33209">
    <property type="entry name" value="PROTEASE 4"/>
    <property type="match status" value="1"/>
</dbReference>
<comment type="similarity">
    <text evidence="2 7">Belongs to the peptidase S49 family.</text>
</comment>
<dbReference type="InterPro" id="IPR029045">
    <property type="entry name" value="ClpP/crotonase-like_dom_sf"/>
</dbReference>
<dbReference type="SUPFAM" id="SSF52096">
    <property type="entry name" value="ClpP/crotonase"/>
    <property type="match status" value="2"/>
</dbReference>
<dbReference type="InterPro" id="IPR002142">
    <property type="entry name" value="Peptidase_S49"/>
</dbReference>
<dbReference type="Pfam" id="PF01343">
    <property type="entry name" value="Peptidase_S49"/>
    <property type="match status" value="2"/>
</dbReference>
<keyword evidence="5" id="KW-0720">Serine protease</keyword>
<evidence type="ECO:0000259" key="10">
    <source>
        <dbReference type="Pfam" id="PF01343"/>
    </source>
</evidence>
<dbReference type="PATRIC" id="fig|1618023.3.peg.4440"/>
<dbReference type="Gene3D" id="6.20.330.10">
    <property type="match status" value="1"/>
</dbReference>
<feature type="transmembrane region" description="Helical" evidence="9">
    <location>
        <begin position="12"/>
        <end position="37"/>
    </location>
</feature>
<keyword evidence="6 7" id="KW-0472">Membrane</keyword>
<keyword evidence="7" id="KW-1003">Cell membrane</keyword>
<accession>A0A0D8ZSC1</accession>
<name>A0A0D8ZSC1_9CYAN</name>
<comment type="caution">
    <text evidence="11">The sequence shown here is derived from an EMBL/GenBank/DDBJ whole genome shotgun (WGS) entry which is preliminary data.</text>
</comment>
<dbReference type="STRING" id="1618023.UH38_12635"/>
<keyword evidence="4 7" id="KW-0378">Hydrolase</keyword>
<organism evidence="11 12">
    <name type="scientific">Aliterella atlantica CENA595</name>
    <dbReference type="NCBI Taxonomy" id="1618023"/>
    <lineage>
        <taxon>Bacteria</taxon>
        <taxon>Bacillati</taxon>
        <taxon>Cyanobacteriota</taxon>
        <taxon>Cyanophyceae</taxon>
        <taxon>Chroococcidiopsidales</taxon>
        <taxon>Aliterellaceae</taxon>
        <taxon>Aliterella</taxon>
    </lineage>
</organism>
<reference evidence="11 12" key="1">
    <citation type="submission" date="2015-02" db="EMBL/GenBank/DDBJ databases">
        <title>Draft genome of a novel marine cyanobacterium (Chroococcales) isolated from South Atlantic Ocean.</title>
        <authorList>
            <person name="Rigonato J."/>
            <person name="Alvarenga D.O."/>
            <person name="Branco L.H."/>
            <person name="Varani A.M."/>
            <person name="Brandini F.P."/>
            <person name="Fiore M.F."/>
        </authorList>
    </citation>
    <scope>NUCLEOTIDE SEQUENCE [LARGE SCALE GENOMIC DNA]</scope>
    <source>
        <strain evidence="11 12">CENA595</strain>
    </source>
</reference>
<dbReference type="InterPro" id="IPR047272">
    <property type="entry name" value="S49_SppA_C"/>
</dbReference>
<dbReference type="InterPro" id="IPR047217">
    <property type="entry name" value="S49_SppA_67K_type_N"/>
</dbReference>
<keyword evidence="12" id="KW-1185">Reference proteome</keyword>
<dbReference type="GO" id="GO:0005886">
    <property type="term" value="C:plasma membrane"/>
    <property type="evidence" value="ECO:0007669"/>
    <property type="project" value="UniProtKB-SubCell"/>
</dbReference>
<evidence type="ECO:0000256" key="4">
    <source>
        <dbReference type="ARBA" id="ARBA00022801"/>
    </source>
</evidence>
<feature type="active site" description="Proton donor/acceptor" evidence="8">
    <location>
        <position position="202"/>
    </location>
</feature>
<sequence length="612" mass="66502">MRNFIKQTFASVIGSLLGLFIFCGISITGLLLLLIAVGSQDKGPQVKNKSVLVFDLALNITDSKPNSSTSAAFQEALSGEDRNRVTLRTVLDSLEKARRDPKIVGIYLDGSRSSDNSTAGYATLKEVRAALERFRAAGKTIVTYNLGWSERDYYLSSVANKIVLNPLGSMEINGLSSQPLFISGALQKYGVGVQIIRVGKFKSAVEPLILTKLSPENRQQTEKLLGDVWAQWRSDVGKSRNLSPAKLQEIADNRGILEAEEARTNGLVDKLGYFDEVLGELKQLTDSKNDKTFKQISLVDYAEVPGTSLSGERNSKNQVAIVYAEGEIVDGQGGVGQVGGDRFARVFRRLRQDDNVRAIVLRVNSPGGSATASEVIQRELRLTGKSKPVVVSMGDVAASGGYWISTDANRIFAEPNTITGSIGVFGALPNFQKLANNNGITWDAVNTGKYADIQTVARPKSPQELAIYQNSVNRLYSLFLTKVAEGRKLPQEKVAEIAQGRVWSGVAAKDIGLVDEIGGIDAAISYAAKQAKLGNNWRIQEYPEVRTFEQRLLGQLAGEAKAFISGDAASQSPPQDPLTAQLGKIQQELSVLQAMNDPLNVYARLPFNLEIE</sequence>
<dbReference type="EMBL" id="JYON01000012">
    <property type="protein sequence ID" value="KJH71399.1"/>
    <property type="molecule type" value="Genomic_DNA"/>
</dbReference>
<dbReference type="OrthoDB" id="9764363at2"/>
<dbReference type="InterPro" id="IPR004635">
    <property type="entry name" value="Pept_S49_SppA"/>
</dbReference>
<dbReference type="PIRSF" id="PIRSF001217">
    <property type="entry name" value="Protease_4_SppA"/>
    <property type="match status" value="1"/>
</dbReference>
<dbReference type="CDD" id="cd07018">
    <property type="entry name" value="S49_SppA_67K_type"/>
    <property type="match status" value="1"/>
</dbReference>
<dbReference type="PANTHER" id="PTHR33209:SF1">
    <property type="entry name" value="PEPTIDASE S49 DOMAIN-CONTAINING PROTEIN"/>
    <property type="match status" value="1"/>
</dbReference>
<dbReference type="Proteomes" id="UP000032452">
    <property type="component" value="Unassembled WGS sequence"/>
</dbReference>
<dbReference type="AlphaFoldDB" id="A0A0D8ZSC1"/>
<evidence type="ECO:0000256" key="6">
    <source>
        <dbReference type="ARBA" id="ARBA00023136"/>
    </source>
</evidence>
<evidence type="ECO:0000256" key="1">
    <source>
        <dbReference type="ARBA" id="ARBA00004370"/>
    </source>
</evidence>